<dbReference type="Proteomes" id="UP001485043">
    <property type="component" value="Unassembled WGS sequence"/>
</dbReference>
<evidence type="ECO:0000313" key="2">
    <source>
        <dbReference type="Proteomes" id="UP001485043"/>
    </source>
</evidence>
<keyword evidence="2" id="KW-1185">Reference proteome</keyword>
<sequence>MATKPTELREGQGHVQQLVHRVSQSKAQKEHWVLPAANETPLQLYTKRIGFNNITIREGTTKKGPIAFYVDVKAKAAGWNIFIHRGADRAGPCIMHLGKRARVWDKNTQMVITDMQRPPQGLNTVLNHPHLCTSNVNNFEYMGRKYEWYYMRMFGAFYVCYDVETRDIVALVKLKIQLTAIVQICTAWGLRINGPIEIYEKGKHMADIIIATMMAELEWRKHQNKWFNGLFFLVTLPLPV</sequence>
<dbReference type="AlphaFoldDB" id="A0AAW1T0N3"/>
<comment type="caution">
    <text evidence="1">The sequence shown here is derived from an EMBL/GenBank/DDBJ whole genome shotgun (WGS) entry which is preliminary data.</text>
</comment>
<gene>
    <name evidence="1" type="ORF">WJX84_004042</name>
</gene>
<protein>
    <submittedName>
        <fullName evidence="1">Uncharacterized protein</fullName>
    </submittedName>
</protein>
<reference evidence="1 2" key="1">
    <citation type="journal article" date="2024" name="Nat. Commun.">
        <title>Phylogenomics reveals the evolutionary origins of lichenization in chlorophyte algae.</title>
        <authorList>
            <person name="Puginier C."/>
            <person name="Libourel C."/>
            <person name="Otte J."/>
            <person name="Skaloud P."/>
            <person name="Haon M."/>
            <person name="Grisel S."/>
            <person name="Petersen M."/>
            <person name="Berrin J.G."/>
            <person name="Delaux P.M."/>
            <person name="Dal Grande F."/>
            <person name="Keller J."/>
        </authorList>
    </citation>
    <scope>NUCLEOTIDE SEQUENCE [LARGE SCALE GENOMIC DNA]</scope>
    <source>
        <strain evidence="1 2">SAG 2523</strain>
    </source>
</reference>
<accession>A0AAW1T0N3</accession>
<proteinExistence type="predicted"/>
<organism evidence="1 2">
    <name type="scientific">Apatococcus fuscideae</name>
    <dbReference type="NCBI Taxonomy" id="2026836"/>
    <lineage>
        <taxon>Eukaryota</taxon>
        <taxon>Viridiplantae</taxon>
        <taxon>Chlorophyta</taxon>
        <taxon>core chlorophytes</taxon>
        <taxon>Trebouxiophyceae</taxon>
        <taxon>Chlorellales</taxon>
        <taxon>Chlorellaceae</taxon>
        <taxon>Apatococcus</taxon>
    </lineage>
</organism>
<name>A0AAW1T0N3_9CHLO</name>
<dbReference type="EMBL" id="JALJOV010000542">
    <property type="protein sequence ID" value="KAK9862883.1"/>
    <property type="molecule type" value="Genomic_DNA"/>
</dbReference>
<evidence type="ECO:0000313" key="1">
    <source>
        <dbReference type="EMBL" id="KAK9862883.1"/>
    </source>
</evidence>